<gene>
    <name evidence="10" type="ORF">ACFQE6_05155</name>
</gene>
<dbReference type="PANTHER" id="PTHR35011:SF10">
    <property type="entry name" value="TRAP TRANSPORTER SMALL PERMEASE PROTEIN"/>
    <property type="match status" value="1"/>
</dbReference>
<evidence type="ECO:0000256" key="2">
    <source>
        <dbReference type="ARBA" id="ARBA00022448"/>
    </source>
</evidence>
<keyword evidence="2" id="KW-0813">Transport</keyword>
<name>A0ABD5SM25_9EURY</name>
<evidence type="ECO:0000256" key="4">
    <source>
        <dbReference type="ARBA" id="ARBA00022519"/>
    </source>
</evidence>
<evidence type="ECO:0000313" key="10">
    <source>
        <dbReference type="EMBL" id="MFC6764441.1"/>
    </source>
</evidence>
<keyword evidence="4" id="KW-0997">Cell inner membrane</keyword>
<evidence type="ECO:0000256" key="1">
    <source>
        <dbReference type="ARBA" id="ARBA00004429"/>
    </source>
</evidence>
<evidence type="ECO:0000256" key="3">
    <source>
        <dbReference type="ARBA" id="ARBA00022475"/>
    </source>
</evidence>
<keyword evidence="5 8" id="KW-0812">Transmembrane</keyword>
<dbReference type="AlphaFoldDB" id="A0ABD5SM25"/>
<keyword evidence="7 8" id="KW-0472">Membrane</keyword>
<evidence type="ECO:0000256" key="7">
    <source>
        <dbReference type="ARBA" id="ARBA00023136"/>
    </source>
</evidence>
<comment type="caution">
    <text evidence="10">The sequence shown here is derived from an EMBL/GenBank/DDBJ whole genome shotgun (WGS) entry which is preliminary data.</text>
</comment>
<keyword evidence="3" id="KW-1003">Cell membrane</keyword>
<feature type="transmembrane region" description="Helical" evidence="8">
    <location>
        <begin position="106"/>
        <end position="125"/>
    </location>
</feature>
<accession>A0ABD5SM25</accession>
<evidence type="ECO:0000256" key="8">
    <source>
        <dbReference type="SAM" id="Phobius"/>
    </source>
</evidence>
<dbReference type="RefSeq" id="WP_377042267.1">
    <property type="nucleotide sequence ID" value="NZ_JAQIVI010000081.1"/>
</dbReference>
<comment type="subcellular location">
    <subcellularLocation>
        <location evidence="1">Cell inner membrane</location>
        <topology evidence="1">Multi-pass membrane protein</topology>
    </subcellularLocation>
</comment>
<dbReference type="GO" id="GO:0005886">
    <property type="term" value="C:plasma membrane"/>
    <property type="evidence" value="ECO:0007669"/>
    <property type="project" value="UniProtKB-SubCell"/>
</dbReference>
<evidence type="ECO:0000313" key="11">
    <source>
        <dbReference type="Proteomes" id="UP001596383"/>
    </source>
</evidence>
<organism evidence="10 11">
    <name type="scientific">Natrinema soli</name>
    <dbReference type="NCBI Taxonomy" id="1930624"/>
    <lineage>
        <taxon>Archaea</taxon>
        <taxon>Methanobacteriati</taxon>
        <taxon>Methanobacteriota</taxon>
        <taxon>Stenosarchaea group</taxon>
        <taxon>Halobacteria</taxon>
        <taxon>Halobacteriales</taxon>
        <taxon>Natrialbaceae</taxon>
        <taxon>Natrinema</taxon>
    </lineage>
</organism>
<feature type="transmembrane region" description="Helical" evidence="8">
    <location>
        <begin position="21"/>
        <end position="42"/>
    </location>
</feature>
<feature type="transmembrane region" description="Helical" evidence="8">
    <location>
        <begin position="63"/>
        <end position="86"/>
    </location>
</feature>
<evidence type="ECO:0000259" key="9">
    <source>
        <dbReference type="Pfam" id="PF04290"/>
    </source>
</evidence>
<sequence>MILVTASTIGRYLFSNPIPNVVTIVEMYLMPLLIFGAASLVQRNNDHIVVDALHRRFQTRTKSLISVISLAIGISIFGLISILSIQEGAILTIEGSQTSGQLSLPIGPSWLIVGFGLLVLCARMFEQLITNLLDLIAEYDSSTTELFSRWV</sequence>
<dbReference type="EMBL" id="JBHSWV010000081">
    <property type="protein sequence ID" value="MFC6764441.1"/>
    <property type="molecule type" value="Genomic_DNA"/>
</dbReference>
<proteinExistence type="predicted"/>
<evidence type="ECO:0000256" key="6">
    <source>
        <dbReference type="ARBA" id="ARBA00022989"/>
    </source>
</evidence>
<dbReference type="Proteomes" id="UP001596383">
    <property type="component" value="Unassembled WGS sequence"/>
</dbReference>
<protein>
    <submittedName>
        <fullName evidence="10">TRAP transporter small permease</fullName>
    </submittedName>
</protein>
<keyword evidence="11" id="KW-1185">Reference proteome</keyword>
<dbReference type="Pfam" id="PF04290">
    <property type="entry name" value="DctQ"/>
    <property type="match status" value="1"/>
</dbReference>
<dbReference type="InterPro" id="IPR055348">
    <property type="entry name" value="DctQ"/>
</dbReference>
<reference evidence="10 11" key="1">
    <citation type="journal article" date="2019" name="Int. J. Syst. Evol. Microbiol.">
        <title>The Global Catalogue of Microorganisms (GCM) 10K type strain sequencing project: providing services to taxonomists for standard genome sequencing and annotation.</title>
        <authorList>
            <consortium name="The Broad Institute Genomics Platform"/>
            <consortium name="The Broad Institute Genome Sequencing Center for Infectious Disease"/>
            <person name="Wu L."/>
            <person name="Ma J."/>
        </authorList>
    </citation>
    <scope>NUCLEOTIDE SEQUENCE [LARGE SCALE GENOMIC DNA]</scope>
    <source>
        <strain evidence="10 11">LMG 29247</strain>
    </source>
</reference>
<dbReference type="PANTHER" id="PTHR35011">
    <property type="entry name" value="2,3-DIKETO-L-GULONATE TRAP TRANSPORTER SMALL PERMEASE PROTEIN YIAM"/>
    <property type="match status" value="1"/>
</dbReference>
<evidence type="ECO:0000256" key="5">
    <source>
        <dbReference type="ARBA" id="ARBA00022692"/>
    </source>
</evidence>
<keyword evidence="6 8" id="KW-1133">Transmembrane helix</keyword>
<feature type="domain" description="Tripartite ATP-independent periplasmic transporters DctQ component" evidence="9">
    <location>
        <begin position="1"/>
        <end position="132"/>
    </location>
</feature>
<dbReference type="InterPro" id="IPR007387">
    <property type="entry name" value="TRAP_DctQ"/>
</dbReference>